<proteinExistence type="predicted"/>
<organism evidence="3 4">
    <name type="scientific">Methanothrix soehngenii</name>
    <name type="common">Methanosaeta concilii</name>
    <dbReference type="NCBI Taxonomy" id="2223"/>
    <lineage>
        <taxon>Archaea</taxon>
        <taxon>Methanobacteriati</taxon>
        <taxon>Methanobacteriota</taxon>
        <taxon>Stenosarchaea group</taxon>
        <taxon>Methanomicrobia</taxon>
        <taxon>Methanotrichales</taxon>
        <taxon>Methanotrichaceae</taxon>
        <taxon>Methanothrix</taxon>
    </lineage>
</organism>
<reference evidence="3 4" key="1">
    <citation type="journal article" date="2020" name="Biotechnol. Biofuels">
        <title>New insights from the biogas microbiome by comprehensive genome-resolved metagenomics of nearly 1600 species originating from multiple anaerobic digesters.</title>
        <authorList>
            <person name="Campanaro S."/>
            <person name="Treu L."/>
            <person name="Rodriguez-R L.M."/>
            <person name="Kovalovszki A."/>
            <person name="Ziels R.M."/>
            <person name="Maus I."/>
            <person name="Zhu X."/>
            <person name="Kougias P.G."/>
            <person name="Basile A."/>
            <person name="Luo G."/>
            <person name="Schluter A."/>
            <person name="Konstantinidis K.T."/>
            <person name="Angelidaki I."/>
        </authorList>
    </citation>
    <scope>NUCLEOTIDE SEQUENCE [LARGE SCALE GENOMIC DNA]</scope>
    <source>
        <strain evidence="3">AS27yjCOA_157</strain>
    </source>
</reference>
<evidence type="ECO:0000313" key="4">
    <source>
        <dbReference type="Proteomes" id="UP000544742"/>
    </source>
</evidence>
<evidence type="ECO:0000313" key="3">
    <source>
        <dbReference type="EMBL" id="NLJ22878.1"/>
    </source>
</evidence>
<dbReference type="GO" id="GO:0006310">
    <property type="term" value="P:DNA recombination"/>
    <property type="evidence" value="ECO:0007669"/>
    <property type="project" value="UniProtKB-KW"/>
</dbReference>
<dbReference type="GO" id="GO:0003677">
    <property type="term" value="F:DNA binding"/>
    <property type="evidence" value="ECO:0007669"/>
    <property type="project" value="InterPro"/>
</dbReference>
<evidence type="ECO:0000259" key="2">
    <source>
        <dbReference type="Pfam" id="PF00589"/>
    </source>
</evidence>
<protein>
    <submittedName>
        <fullName evidence="3">Tyrosine-type recombinase/integrase</fullName>
    </submittedName>
</protein>
<dbReference type="EMBL" id="JAAYUN010000119">
    <property type="protein sequence ID" value="NLJ22878.1"/>
    <property type="molecule type" value="Genomic_DNA"/>
</dbReference>
<dbReference type="SUPFAM" id="SSF56349">
    <property type="entry name" value="DNA breaking-rejoining enzymes"/>
    <property type="match status" value="1"/>
</dbReference>
<keyword evidence="1" id="KW-0233">DNA recombination</keyword>
<dbReference type="AlphaFoldDB" id="A0A7K4AIT9"/>
<gene>
    <name evidence="3" type="ORF">GX426_07185</name>
</gene>
<comment type="caution">
    <text evidence="3">The sequence shown here is derived from an EMBL/GenBank/DDBJ whole genome shotgun (WGS) entry which is preliminary data.</text>
</comment>
<dbReference type="InterPro" id="IPR011010">
    <property type="entry name" value="DNA_brk_join_enz"/>
</dbReference>
<feature type="domain" description="Tyr recombinase" evidence="2">
    <location>
        <begin position="38"/>
        <end position="74"/>
    </location>
</feature>
<dbReference type="InterPro" id="IPR013762">
    <property type="entry name" value="Integrase-like_cat_sf"/>
</dbReference>
<evidence type="ECO:0000256" key="1">
    <source>
        <dbReference type="ARBA" id="ARBA00023172"/>
    </source>
</evidence>
<dbReference type="InterPro" id="IPR002104">
    <property type="entry name" value="Integrase_catalytic"/>
</dbReference>
<dbReference type="Gene3D" id="1.10.443.10">
    <property type="entry name" value="Intergrase catalytic core"/>
    <property type="match status" value="1"/>
</dbReference>
<dbReference type="GO" id="GO:0015074">
    <property type="term" value="P:DNA integration"/>
    <property type="evidence" value="ECO:0007669"/>
    <property type="project" value="InterPro"/>
</dbReference>
<dbReference type="Proteomes" id="UP000544742">
    <property type="component" value="Unassembled WGS sequence"/>
</dbReference>
<accession>A0A7K4AIT9</accession>
<dbReference type="Pfam" id="PF00589">
    <property type="entry name" value="Phage_integrase"/>
    <property type="match status" value="1"/>
</dbReference>
<sequence>MRPYGWLRGRWKQEKKSLLDGIATIAVLQDERPVLKRNRKRIKPHLLRHSAASWWLDAGIHIEDVAEHLGHASQAF</sequence>
<name>A0A7K4AIT9_METSH</name>